<comment type="caution">
    <text evidence="9">The sequence shown here is derived from an EMBL/GenBank/DDBJ whole genome shotgun (WGS) entry which is preliminary data.</text>
</comment>
<dbReference type="Proteomes" id="UP000241514">
    <property type="component" value="Unassembled WGS sequence"/>
</dbReference>
<evidence type="ECO:0000256" key="2">
    <source>
        <dbReference type="ARBA" id="ARBA00022448"/>
    </source>
</evidence>
<dbReference type="EMBL" id="PYVG01000025">
    <property type="protein sequence ID" value="PTB88992.1"/>
    <property type="molecule type" value="Genomic_DNA"/>
</dbReference>
<name>A0A2T4CUI5_9GAMM</name>
<dbReference type="Pfam" id="PF00528">
    <property type="entry name" value="BPD_transp_1"/>
    <property type="match status" value="1"/>
</dbReference>
<dbReference type="PROSITE" id="PS50928">
    <property type="entry name" value="ABC_TM1"/>
    <property type="match status" value="1"/>
</dbReference>
<comment type="subcellular location">
    <subcellularLocation>
        <location evidence="1 8">Cell membrane</location>
        <topology evidence="1 8">Multi-pass membrane protein</topology>
    </subcellularLocation>
</comment>
<dbReference type="InterPro" id="IPR035906">
    <property type="entry name" value="MetI-like_sf"/>
</dbReference>
<keyword evidence="5 8" id="KW-1133">Transmembrane helix</keyword>
<dbReference type="SUPFAM" id="SSF161098">
    <property type="entry name" value="MetI-like"/>
    <property type="match status" value="1"/>
</dbReference>
<dbReference type="AlphaFoldDB" id="A0A2T4CUI5"/>
<protein>
    <submittedName>
        <fullName evidence="9">ABC transporter permease</fullName>
    </submittedName>
</protein>
<feature type="transmembrane region" description="Helical" evidence="8">
    <location>
        <begin position="144"/>
        <end position="165"/>
    </location>
</feature>
<accession>A0A2T4CUI5</accession>
<keyword evidence="3" id="KW-1003">Cell membrane</keyword>
<proteinExistence type="inferred from homology"/>
<feature type="transmembrane region" description="Helical" evidence="8">
    <location>
        <begin position="102"/>
        <end position="123"/>
    </location>
</feature>
<feature type="transmembrane region" description="Helical" evidence="8">
    <location>
        <begin position="205"/>
        <end position="223"/>
    </location>
</feature>
<dbReference type="PANTHER" id="PTHR43163:SF6">
    <property type="entry name" value="DIPEPTIDE TRANSPORT SYSTEM PERMEASE PROTEIN DPPB-RELATED"/>
    <property type="match status" value="1"/>
</dbReference>
<dbReference type="GO" id="GO:0071916">
    <property type="term" value="F:dipeptide transmembrane transporter activity"/>
    <property type="evidence" value="ECO:0007669"/>
    <property type="project" value="TreeGrafter"/>
</dbReference>
<sequence>MIRYTLRRVVLFLFTLWLLTLFLFALNFSFPGDPLTNMTGIADNTSEAYRLAAEQRQFGGTLIEQYLGFIQQLIQGNWGQSLVTERPVFEDGLTALGASLELSLLAMLVAFVFGAPLGIYAAIQQRGFLDRVIMGSGLSAYSIPVFWLAQLCILLFAVKLGWAPISSQINPLYDVPTTTGAILIDISISDYEYKQAALRDALNHLWLPVAVLAIMPLTMLMRITRNAMLDVLSHNYIRAARARGLSETRILLRHSIPNSMQPVVRQLGLQFSMLMSNLIVTEVIFNWPGVGSWLVKAIYERDYPVLQAGLLMFATLILFVNVAVELFHAWRYPQVRKELYAEH</sequence>
<dbReference type="CDD" id="cd06261">
    <property type="entry name" value="TM_PBP2"/>
    <property type="match status" value="1"/>
</dbReference>
<comment type="similarity">
    <text evidence="7">Belongs to the binding-protein-dependent transport system permease family. OppBC subfamily.</text>
</comment>
<feature type="transmembrane region" description="Helical" evidence="8">
    <location>
        <begin position="267"/>
        <end position="285"/>
    </location>
</feature>
<evidence type="ECO:0000313" key="9">
    <source>
        <dbReference type="EMBL" id="PTB88992.1"/>
    </source>
</evidence>
<dbReference type="PANTHER" id="PTHR43163">
    <property type="entry name" value="DIPEPTIDE TRANSPORT SYSTEM PERMEASE PROTEIN DPPB-RELATED"/>
    <property type="match status" value="1"/>
</dbReference>
<dbReference type="Gene3D" id="1.10.3720.10">
    <property type="entry name" value="MetI-like"/>
    <property type="match status" value="1"/>
</dbReference>
<keyword evidence="6 8" id="KW-0472">Membrane</keyword>
<evidence type="ECO:0000256" key="1">
    <source>
        <dbReference type="ARBA" id="ARBA00004651"/>
    </source>
</evidence>
<evidence type="ECO:0000256" key="6">
    <source>
        <dbReference type="ARBA" id="ARBA00023136"/>
    </source>
</evidence>
<keyword evidence="4 8" id="KW-0812">Transmembrane</keyword>
<keyword evidence="2 8" id="KW-0813">Transport</keyword>
<evidence type="ECO:0000313" key="10">
    <source>
        <dbReference type="Proteomes" id="UP000241514"/>
    </source>
</evidence>
<reference evidence="9 10" key="1">
    <citation type="submission" date="2018-03" db="EMBL/GenBank/DDBJ databases">
        <title>Cross-interface Injection: A General Nanoliter Liquid Handling Method Applied to Single Cells Genome Amplification Automated Nanoliter Liquid Handling Applied to Single Cell Multiple Displacement Amplification.</title>
        <authorList>
            <person name="Yun J."/>
            <person name="Xu P."/>
            <person name="Xu J."/>
            <person name="Dai X."/>
            <person name="Wang Y."/>
            <person name="Zheng X."/>
            <person name="Cao C."/>
            <person name="Yi Q."/>
            <person name="Zhu Y."/>
            <person name="Wang L."/>
            <person name="Dong Z."/>
            <person name="Huang Y."/>
            <person name="Huang L."/>
            <person name="Du W."/>
        </authorList>
    </citation>
    <scope>NUCLEOTIDE SEQUENCE [LARGE SCALE GENOMIC DNA]</scope>
    <source>
        <strain evidence="9 10">A9-4</strain>
    </source>
</reference>
<feature type="transmembrane region" description="Helical" evidence="8">
    <location>
        <begin position="305"/>
        <end position="327"/>
    </location>
</feature>
<evidence type="ECO:0000256" key="4">
    <source>
        <dbReference type="ARBA" id="ARBA00022692"/>
    </source>
</evidence>
<dbReference type="RefSeq" id="WP_417655816.1">
    <property type="nucleotide sequence ID" value="NZ_JBLXDX010000001.1"/>
</dbReference>
<organism evidence="9 10">
    <name type="scientific">Pseudidiomarina aestuarii</name>
    <dbReference type="NCBI Taxonomy" id="624146"/>
    <lineage>
        <taxon>Bacteria</taxon>
        <taxon>Pseudomonadati</taxon>
        <taxon>Pseudomonadota</taxon>
        <taxon>Gammaproteobacteria</taxon>
        <taxon>Alteromonadales</taxon>
        <taxon>Idiomarinaceae</taxon>
        <taxon>Pseudidiomarina</taxon>
    </lineage>
</organism>
<dbReference type="InterPro" id="IPR000515">
    <property type="entry name" value="MetI-like"/>
</dbReference>
<evidence type="ECO:0000256" key="7">
    <source>
        <dbReference type="ARBA" id="ARBA00024202"/>
    </source>
</evidence>
<evidence type="ECO:0000256" key="8">
    <source>
        <dbReference type="RuleBase" id="RU363032"/>
    </source>
</evidence>
<evidence type="ECO:0000256" key="3">
    <source>
        <dbReference type="ARBA" id="ARBA00022475"/>
    </source>
</evidence>
<evidence type="ECO:0000256" key="5">
    <source>
        <dbReference type="ARBA" id="ARBA00022989"/>
    </source>
</evidence>
<feature type="transmembrane region" description="Helical" evidence="8">
    <location>
        <begin position="9"/>
        <end position="30"/>
    </location>
</feature>
<gene>
    <name evidence="9" type="ORF">C9928_04905</name>
</gene>
<dbReference type="GO" id="GO:0005886">
    <property type="term" value="C:plasma membrane"/>
    <property type="evidence" value="ECO:0007669"/>
    <property type="project" value="UniProtKB-SubCell"/>
</dbReference>